<feature type="domain" description="SRCR" evidence="10">
    <location>
        <begin position="1277"/>
        <end position="1390"/>
    </location>
</feature>
<keyword evidence="6" id="KW-0472">Membrane</keyword>
<evidence type="ECO:0000259" key="10">
    <source>
        <dbReference type="PROSITE" id="PS50287"/>
    </source>
</evidence>
<keyword evidence="3" id="KW-0732">Signal</keyword>
<feature type="disulfide bond" evidence="9">
    <location>
        <begin position="556"/>
        <end position="566"/>
    </location>
</feature>
<keyword evidence="4" id="KW-0677">Repeat</keyword>
<feature type="disulfide bond" evidence="9">
    <location>
        <begin position="975"/>
        <end position="985"/>
    </location>
</feature>
<dbReference type="SMART" id="SM00202">
    <property type="entry name" value="SR"/>
    <property type="match status" value="14"/>
</dbReference>
<feature type="disulfide bond" evidence="9">
    <location>
        <begin position="168"/>
        <end position="178"/>
    </location>
</feature>
<feature type="domain" description="SRCR" evidence="10">
    <location>
        <begin position="1397"/>
        <end position="1502"/>
    </location>
</feature>
<gene>
    <name evidence="11" type="ORF">FSP39_020457</name>
</gene>
<proteinExistence type="predicted"/>
<dbReference type="Gene3D" id="3.10.250.10">
    <property type="entry name" value="SRCR-like domain"/>
    <property type="match status" value="15"/>
</dbReference>
<feature type="disulfide bond" evidence="9">
    <location>
        <begin position="449"/>
        <end position="459"/>
    </location>
</feature>
<comment type="caution">
    <text evidence="11">The sequence shown here is derived from an EMBL/GenBank/DDBJ whole genome shotgun (WGS) entry which is preliminary data.</text>
</comment>
<dbReference type="InterPro" id="IPR036772">
    <property type="entry name" value="SRCR-like_dom_sf"/>
</dbReference>
<comment type="subcellular location">
    <subcellularLocation>
        <location evidence="1">Membrane</location>
        <topology evidence="1">Single-pass membrane protein</topology>
    </subcellularLocation>
</comment>
<accession>A0AA88Y604</accession>
<feature type="disulfide bond" evidence="9">
    <location>
        <begin position="765"/>
        <end position="775"/>
    </location>
</feature>
<feature type="disulfide bond" evidence="9">
    <location>
        <begin position="1247"/>
        <end position="1257"/>
    </location>
</feature>
<evidence type="ECO:0000256" key="1">
    <source>
        <dbReference type="ARBA" id="ARBA00004167"/>
    </source>
</evidence>
<feature type="domain" description="SRCR" evidence="10">
    <location>
        <begin position="1180"/>
        <end position="1280"/>
    </location>
</feature>
<dbReference type="InterPro" id="IPR001190">
    <property type="entry name" value="SRCR"/>
</dbReference>
<feature type="domain" description="SRCR" evidence="10">
    <location>
        <begin position="375"/>
        <end position="481"/>
    </location>
</feature>
<feature type="domain" description="SRCR" evidence="10">
    <location>
        <begin position="488"/>
        <end position="590"/>
    </location>
</feature>
<dbReference type="FunFam" id="3.10.250.10:FF:000001">
    <property type="entry name" value="Lysyl oxidase 4 isoform X1"/>
    <property type="match status" value="1"/>
</dbReference>
<evidence type="ECO:0000256" key="2">
    <source>
        <dbReference type="ARBA" id="ARBA00022692"/>
    </source>
</evidence>
<feature type="disulfide bond" evidence="9">
    <location>
        <begin position="1467"/>
        <end position="1477"/>
    </location>
</feature>
<name>A0AA88Y604_PINIB</name>
<organism evidence="11 12">
    <name type="scientific">Pinctada imbricata</name>
    <name type="common">Atlantic pearl-oyster</name>
    <name type="synonym">Pinctada martensii</name>
    <dbReference type="NCBI Taxonomy" id="66713"/>
    <lineage>
        <taxon>Eukaryota</taxon>
        <taxon>Metazoa</taxon>
        <taxon>Spiralia</taxon>
        <taxon>Lophotrochozoa</taxon>
        <taxon>Mollusca</taxon>
        <taxon>Bivalvia</taxon>
        <taxon>Autobranchia</taxon>
        <taxon>Pteriomorphia</taxon>
        <taxon>Pterioida</taxon>
        <taxon>Pterioidea</taxon>
        <taxon>Pteriidae</taxon>
        <taxon>Pinctada</taxon>
    </lineage>
</organism>
<feature type="disulfide bond" evidence="9">
    <location>
        <begin position="1358"/>
        <end position="1368"/>
    </location>
</feature>
<feature type="disulfide bond" evidence="9">
    <location>
        <begin position="1077"/>
        <end position="1087"/>
    </location>
</feature>
<feature type="domain" description="SRCR" evidence="10">
    <location>
        <begin position="905"/>
        <end position="1003"/>
    </location>
</feature>
<evidence type="ECO:0000256" key="6">
    <source>
        <dbReference type="ARBA" id="ARBA00023136"/>
    </source>
</evidence>
<dbReference type="SUPFAM" id="SSF56487">
    <property type="entry name" value="SRCR-like"/>
    <property type="match status" value="15"/>
</dbReference>
<sequence length="1607" mass="176704">MNGTWKTLCAWPKFGDGDATVACRELGYSRGLMLPLAAFGTFSAEYTAPFKGCSGQETSFSACNFDENYTPNVCGTQNTYYGSIWCTNETVTDLGLSVKILPVDESNTTRSFGPIRISARGQVGQICTSYWSEEDANVTCFELGYRGGVTTVYPATDSEPFLLTGIQCTGSERRLADCYTEVQICYDSGLRAGVVCFDRSEPVVHLEFKENDYGRVIIEVDGRNGTICNDQFNSLDAEVVCRQMGYVTGAEMHDGWDMDHNCTSGEAAVFCYDSVRIALGQTNDEVSMGLVEVYQDRFWTTLCSTEFDKNDADVVCRQLGYPKSKVLLPGIFGRPYHALYTTSIRCHGNETSLLDCPHVIGSCRSYDYATIICIKDMVSDDMSLSLDNNVGGRVIATQYGIRGTVCRTGWDNRDARVVCRMYNYQGGQVYGTQEVTNRYRPVWVFDVQCSGQEQDAFQCNVNFNVTPECGTDKLDAGVICYNGSGMSIRLVGGSNSNEGRVEVSRDGQWGTICDNSWTTYDAHVVCRQVGFAGGDARRGSRYGRGSGPVYMDNLKCRGTEETIFECSNLGWNVAATTCSPHTKDAGVYCYPWERLSMVYFGAVEFWMDNRYGAVCADTFNDNAAAVVCRALGYQYAVRLCCSAVGDIGLDYSLIGVNCRGNETSLHQCPKLRQQTECNSGYAAVFCTRNNPQFSSISSRIPSNGRGLVQMNYIYKDGYVCAENFTDADARVVCRESNYPYALAIRHNTSDFGHTYEIRWTNGLGCDGQETRVSECPALRIGELGQCNQKLSAGVLCSISSQTFDVRLQNGTSGREGRVELLVNGIWGSLCTSELTDNEARVICKQLNKRDGVALSAGHFGNTGSAMFDSLTCNGEESDILDCVVSVASSGGTCTKSAAVRCYETVRLVESDIIEFGRLEMWHESSWTPVCDAMFNDTEASVVCRYLGYATGKSVCCSALGALTIDKQIKISRLSCTGTESNPQFCSKEINACSSRNYASVYCMTSVKTDNATLTFPGTMPYGALTVNRHGLEGHICLDGFDDTDATIACESLNYGYGRKLKVMKRRRYPIIMGQVVCPQAISEFKFCQYNTFGTDPMCTSSDDVAGAICYNNELKFLIDEYRPLEGSVKLQVDTRTLTLMPPTSLISLLSSYVGIWAMLGVRLSMERTGRRIPLPYTADVRIVNGGQSYGAVELYKEDAWGTVCPETFDSVAAGIVCISLGYTSGIPICCSTFGSVQVRPTVRRLSCGGTESSLSDCNMNFDVSGVQCDNDWGYASVACLNGNMPSDFSVSIRDQSYFGDVILTYMNIPGRICQDGWDDKDAQVVCRQLNYVTGKAYGYYVEEGATSGGPYWMTEVSCSGSERLLSECGYSRLGSVTECKSRHYAGVLCFDNQGLYYRISGGDPNGRSGRVELFLNSVWGTVCDTYWDGPDARALCKYFGYKEGDPYTGSYRVSTTLSSIYETNYGCTGNEASISECPHSGWFQTTSPRCLDHKNDAGVFCYENDYGGVGREKTEGPVLIYMENTWYLVCDNNFDDTAAAVVCRQLGFADGYSKCCDAHGSISVPVWRNNTFNCRDSSQSVDDCLIDQECKVRGVRIGDVFYHTTTT</sequence>
<dbReference type="Pfam" id="PF00530">
    <property type="entry name" value="SRCR"/>
    <property type="match status" value="15"/>
</dbReference>
<dbReference type="Proteomes" id="UP001186944">
    <property type="component" value="Unassembled WGS sequence"/>
</dbReference>
<keyword evidence="8" id="KW-0325">Glycoprotein</keyword>
<feature type="disulfide bond" evidence="9">
    <location>
        <begin position="872"/>
        <end position="882"/>
    </location>
</feature>
<dbReference type="FunFam" id="3.10.250.10:FF:000016">
    <property type="entry name" value="Scavenger receptor cysteine-rich protein type 12"/>
    <property type="match status" value="3"/>
</dbReference>
<feature type="domain" description="SRCR" evidence="10">
    <location>
        <begin position="214"/>
        <end position="245"/>
    </location>
</feature>
<evidence type="ECO:0000256" key="9">
    <source>
        <dbReference type="PROSITE-ProRule" id="PRU00196"/>
    </source>
</evidence>
<feature type="disulfide bond" evidence="9">
    <location>
        <begin position="1574"/>
        <end position="1584"/>
    </location>
</feature>
<dbReference type="GO" id="GO:0016020">
    <property type="term" value="C:membrane"/>
    <property type="evidence" value="ECO:0007669"/>
    <property type="project" value="UniProtKB-SubCell"/>
</dbReference>
<keyword evidence="7 9" id="KW-1015">Disulfide bond</keyword>
<evidence type="ECO:0000256" key="3">
    <source>
        <dbReference type="ARBA" id="ARBA00022729"/>
    </source>
</evidence>
<feature type="domain" description="SRCR" evidence="10">
    <location>
        <begin position="275"/>
        <end position="374"/>
    </location>
</feature>
<dbReference type="PROSITE" id="PS00420">
    <property type="entry name" value="SRCR_1"/>
    <property type="match status" value="2"/>
</dbReference>
<evidence type="ECO:0000313" key="12">
    <source>
        <dbReference type="Proteomes" id="UP001186944"/>
    </source>
</evidence>
<dbReference type="EMBL" id="VSWD01000007">
    <property type="protein sequence ID" value="KAK3098541.1"/>
    <property type="molecule type" value="Genomic_DNA"/>
</dbReference>
<keyword evidence="2" id="KW-0812">Transmembrane</keyword>
<feature type="domain" description="SRCR" evidence="10">
    <location>
        <begin position="98"/>
        <end position="197"/>
    </location>
</feature>
<dbReference type="PROSITE" id="PS50287">
    <property type="entry name" value="SRCR_2"/>
    <property type="match status" value="15"/>
</dbReference>
<feature type="domain" description="SRCR" evidence="10">
    <location>
        <begin position="601"/>
        <end position="687"/>
    </location>
</feature>
<feature type="disulfide bond" evidence="9">
    <location>
        <begin position="1204"/>
        <end position="1268"/>
    </location>
</feature>
<comment type="caution">
    <text evidence="9">Lacks conserved residue(s) required for the propagation of feature annotation.</text>
</comment>
<evidence type="ECO:0000256" key="5">
    <source>
        <dbReference type="ARBA" id="ARBA00022989"/>
    </source>
</evidence>
<evidence type="ECO:0000313" key="11">
    <source>
        <dbReference type="EMBL" id="KAK3098541.1"/>
    </source>
</evidence>
<protein>
    <recommendedName>
        <fullName evidence="10">SRCR domain-containing protein</fullName>
    </recommendedName>
</protein>
<feature type="disulfide bond" evidence="9">
    <location>
        <begin position="658"/>
        <end position="668"/>
    </location>
</feature>
<dbReference type="PRINTS" id="PR00258">
    <property type="entry name" value="SPERACTRCPTR"/>
</dbReference>
<evidence type="ECO:0000256" key="7">
    <source>
        <dbReference type="ARBA" id="ARBA00023157"/>
    </source>
</evidence>
<dbReference type="PANTHER" id="PTHR19331:SF465">
    <property type="entry name" value="EGG PEPTIDE SPERACT RECEPTOR"/>
    <property type="match status" value="1"/>
</dbReference>
<feature type="domain" description="SRCR" evidence="10">
    <location>
        <begin position="805"/>
        <end position="902"/>
    </location>
</feature>
<feature type="disulfide bond" evidence="9">
    <location>
        <begin position="346"/>
        <end position="356"/>
    </location>
</feature>
<keyword evidence="5" id="KW-1133">Transmembrane helix</keyword>
<reference evidence="11" key="1">
    <citation type="submission" date="2019-08" db="EMBL/GenBank/DDBJ databases">
        <title>The improved chromosome-level genome for the pearl oyster Pinctada fucata martensii using PacBio sequencing and Hi-C.</title>
        <authorList>
            <person name="Zheng Z."/>
        </authorList>
    </citation>
    <scope>NUCLEOTIDE SEQUENCE</scope>
    <source>
        <strain evidence="11">ZZ-2019</strain>
        <tissue evidence="11">Adductor muscle</tissue>
    </source>
</reference>
<feature type="disulfide bond" evidence="9">
    <location>
        <begin position="53"/>
        <end position="63"/>
    </location>
</feature>
<dbReference type="PANTHER" id="PTHR19331">
    <property type="entry name" value="SCAVENGER RECEPTOR DOMAIN-CONTAINING"/>
    <property type="match status" value="1"/>
</dbReference>
<feature type="disulfide bond" evidence="9">
    <location>
        <begin position="419"/>
        <end position="480"/>
    </location>
</feature>
<feature type="domain" description="SRCR" evidence="10">
    <location>
        <begin position="1006"/>
        <end position="1110"/>
    </location>
</feature>
<evidence type="ECO:0000256" key="8">
    <source>
        <dbReference type="ARBA" id="ARBA00023180"/>
    </source>
</evidence>
<feature type="domain" description="SRCR" evidence="10">
    <location>
        <begin position="1"/>
        <end position="87"/>
    </location>
</feature>
<feature type="domain" description="SRCR" evidence="10">
    <location>
        <begin position="693"/>
        <end position="797"/>
    </location>
</feature>
<feature type="domain" description="SRCR" evidence="10">
    <location>
        <begin position="1510"/>
        <end position="1584"/>
    </location>
</feature>
<evidence type="ECO:0000256" key="4">
    <source>
        <dbReference type="ARBA" id="ARBA00022737"/>
    </source>
</evidence>
<keyword evidence="12" id="KW-1185">Reference proteome</keyword>